<accession>A0AA38XVK5</accession>
<dbReference type="Proteomes" id="UP001172681">
    <property type="component" value="Unassembled WGS sequence"/>
</dbReference>
<dbReference type="EMBL" id="JAPDRN010000093">
    <property type="protein sequence ID" value="KAJ9624591.1"/>
    <property type="molecule type" value="Genomic_DNA"/>
</dbReference>
<dbReference type="AlphaFoldDB" id="A0AA38XVK5"/>
<reference evidence="2" key="1">
    <citation type="submission" date="2022-10" db="EMBL/GenBank/DDBJ databases">
        <title>Culturing micro-colonial fungi from biological soil crusts in the Mojave desert and describing Neophaeococcomyces mojavensis, and introducing the new genera and species Taxawa tesnikishii.</title>
        <authorList>
            <person name="Kurbessoian T."/>
            <person name="Stajich J.E."/>
        </authorList>
    </citation>
    <scope>NUCLEOTIDE SEQUENCE</scope>
    <source>
        <strain evidence="2">TK_35</strain>
    </source>
</reference>
<name>A0AA38XVK5_9EURO</name>
<organism evidence="2 3">
    <name type="scientific">Knufia peltigerae</name>
    <dbReference type="NCBI Taxonomy" id="1002370"/>
    <lineage>
        <taxon>Eukaryota</taxon>
        <taxon>Fungi</taxon>
        <taxon>Dikarya</taxon>
        <taxon>Ascomycota</taxon>
        <taxon>Pezizomycotina</taxon>
        <taxon>Eurotiomycetes</taxon>
        <taxon>Chaetothyriomycetidae</taxon>
        <taxon>Chaetothyriales</taxon>
        <taxon>Trichomeriaceae</taxon>
        <taxon>Knufia</taxon>
    </lineage>
</organism>
<evidence type="ECO:0000313" key="3">
    <source>
        <dbReference type="Proteomes" id="UP001172681"/>
    </source>
</evidence>
<comment type="caution">
    <text evidence="2">The sequence shown here is derived from an EMBL/GenBank/DDBJ whole genome shotgun (WGS) entry which is preliminary data.</text>
</comment>
<gene>
    <name evidence="2" type="ORF">H2204_010773</name>
</gene>
<evidence type="ECO:0000313" key="2">
    <source>
        <dbReference type="EMBL" id="KAJ9624591.1"/>
    </source>
</evidence>
<feature type="region of interest" description="Disordered" evidence="1">
    <location>
        <begin position="183"/>
        <end position="204"/>
    </location>
</feature>
<protein>
    <submittedName>
        <fullName evidence="2">Uncharacterized protein</fullName>
    </submittedName>
</protein>
<sequence>MGPDQVSERFDASKPIDPETIDALIDDDDLISMRIKQLTNKTPKKKGQNVSRVFSEIFAARISAGSFEKRDISYFVRCHTDLWTFPSLTTPTSTTWEYRLAMARDRPFIPSEYFVPYDKSSHAKGSIVEVRLPASKEVLEVKVPAWKGDGERMELGQGLIGLGTSILAGQPLPASPSFTTRRLSSTHARKHSREVVVGAQRQSA</sequence>
<proteinExistence type="predicted"/>
<evidence type="ECO:0000256" key="1">
    <source>
        <dbReference type="SAM" id="MobiDB-lite"/>
    </source>
</evidence>
<keyword evidence="3" id="KW-1185">Reference proteome</keyword>